<evidence type="ECO:0000256" key="1">
    <source>
        <dbReference type="SAM" id="MobiDB-lite"/>
    </source>
</evidence>
<protein>
    <submittedName>
        <fullName evidence="2">Uncharacterized protein</fullName>
    </submittedName>
</protein>
<comment type="caution">
    <text evidence="2">The sequence shown here is derived from an EMBL/GenBank/DDBJ whole genome shotgun (WGS) entry which is preliminary data.</text>
</comment>
<accession>A0A4Q7J3D1</accession>
<reference evidence="2 3" key="1">
    <citation type="submission" date="2019-02" db="EMBL/GenBank/DDBJ databases">
        <title>Draft genome sequence of Amycolatopsis sp. 8-3EHSu isolated from roots of Suaeda maritima.</title>
        <authorList>
            <person name="Duangmal K."/>
            <person name="Chantavorakit T."/>
        </authorList>
    </citation>
    <scope>NUCLEOTIDE SEQUENCE [LARGE SCALE GENOMIC DNA]</scope>
    <source>
        <strain evidence="2 3">8-3EHSu</strain>
    </source>
</reference>
<feature type="region of interest" description="Disordered" evidence="1">
    <location>
        <begin position="38"/>
        <end position="63"/>
    </location>
</feature>
<feature type="compositionally biased region" description="Pro residues" evidence="1">
    <location>
        <begin position="54"/>
        <end position="63"/>
    </location>
</feature>
<evidence type="ECO:0000313" key="2">
    <source>
        <dbReference type="EMBL" id="RZQ61126.1"/>
    </source>
</evidence>
<evidence type="ECO:0000313" key="3">
    <source>
        <dbReference type="Proteomes" id="UP000292003"/>
    </source>
</evidence>
<gene>
    <name evidence="2" type="ORF">EWH70_24895</name>
</gene>
<keyword evidence="3" id="KW-1185">Reference proteome</keyword>
<dbReference type="RefSeq" id="WP_130477940.1">
    <property type="nucleotide sequence ID" value="NZ_SFCC01000013.1"/>
</dbReference>
<organism evidence="2 3">
    <name type="scientific">Amycolatopsis suaedae</name>
    <dbReference type="NCBI Taxonomy" id="2510978"/>
    <lineage>
        <taxon>Bacteria</taxon>
        <taxon>Bacillati</taxon>
        <taxon>Actinomycetota</taxon>
        <taxon>Actinomycetes</taxon>
        <taxon>Pseudonocardiales</taxon>
        <taxon>Pseudonocardiaceae</taxon>
        <taxon>Amycolatopsis</taxon>
    </lineage>
</organism>
<proteinExistence type="predicted"/>
<dbReference type="Proteomes" id="UP000292003">
    <property type="component" value="Unassembled WGS sequence"/>
</dbReference>
<dbReference type="OrthoDB" id="3636142at2"/>
<sequence length="63" mass="6824">MSAAKRQRSCACCGKAFTDNERTEVEPLIDGMIRYVAVHPGHSTHPPPRRRPAEPPPGTAEAA</sequence>
<dbReference type="EMBL" id="SFCC01000013">
    <property type="protein sequence ID" value="RZQ61126.1"/>
    <property type="molecule type" value="Genomic_DNA"/>
</dbReference>
<dbReference type="AlphaFoldDB" id="A0A4Q7J3D1"/>
<name>A0A4Q7J3D1_9PSEU</name>